<sequence>MFIDFYSIHSINNGKVIIGYTEYFSKYFHITVTKRNYQDIKDIPSNRNNVIIKSNNDYFLIQCIFYTQYIKSNKIIKFDYKKHNIPENIYLMIISLICVR</sequence>
<dbReference type="EMBL" id="MN739460">
    <property type="protein sequence ID" value="QHT05851.1"/>
    <property type="molecule type" value="Genomic_DNA"/>
</dbReference>
<organism evidence="1">
    <name type="scientific">viral metagenome</name>
    <dbReference type="NCBI Taxonomy" id="1070528"/>
    <lineage>
        <taxon>unclassified sequences</taxon>
        <taxon>metagenomes</taxon>
        <taxon>organismal metagenomes</taxon>
    </lineage>
</organism>
<proteinExistence type="predicted"/>
<dbReference type="AlphaFoldDB" id="A0A6C0CN05"/>
<reference evidence="1" key="1">
    <citation type="journal article" date="2020" name="Nature">
        <title>Giant virus diversity and host interactions through global metagenomics.</title>
        <authorList>
            <person name="Schulz F."/>
            <person name="Roux S."/>
            <person name="Paez-Espino D."/>
            <person name="Jungbluth S."/>
            <person name="Walsh D.A."/>
            <person name="Denef V.J."/>
            <person name="McMahon K.D."/>
            <person name="Konstantinidis K.T."/>
            <person name="Eloe-Fadrosh E.A."/>
            <person name="Kyrpides N.C."/>
            <person name="Woyke T."/>
        </authorList>
    </citation>
    <scope>NUCLEOTIDE SEQUENCE</scope>
    <source>
        <strain evidence="1">GVMAG-M-3300021425-14</strain>
    </source>
</reference>
<accession>A0A6C0CN05</accession>
<evidence type="ECO:0000313" key="1">
    <source>
        <dbReference type="EMBL" id="QHT05851.1"/>
    </source>
</evidence>
<name>A0A6C0CN05_9ZZZZ</name>
<protein>
    <submittedName>
        <fullName evidence="1">Uncharacterized protein</fullName>
    </submittedName>
</protein>